<comment type="caution">
    <text evidence="2">The sequence shown here is derived from an EMBL/GenBank/DDBJ whole genome shotgun (WGS) entry which is preliminary data.</text>
</comment>
<reference evidence="2 4" key="1">
    <citation type="submission" date="2023-07" db="EMBL/GenBank/DDBJ databases">
        <authorList>
            <person name="Peeters C."/>
        </authorList>
    </citation>
    <scope>NUCLEOTIDE SEQUENCE</scope>
    <source>
        <strain evidence="3 4">LMG 32965</strain>
        <strain evidence="2">R-77567</strain>
    </source>
</reference>
<evidence type="ECO:0000313" key="2">
    <source>
        <dbReference type="EMBL" id="CAJ0858365.1"/>
    </source>
</evidence>
<evidence type="ECO:0000313" key="3">
    <source>
        <dbReference type="EMBL" id="CAJ0861508.1"/>
    </source>
</evidence>
<dbReference type="RefSeq" id="WP_206273881.1">
    <property type="nucleotide sequence ID" value="NZ_CAUDKO010000002.1"/>
</dbReference>
<evidence type="ECO:0000313" key="5">
    <source>
        <dbReference type="Proteomes" id="UP001190491"/>
    </source>
</evidence>
<organism evidence="2 5">
    <name type="scientific">Ralstonia flatus</name>
    <dbReference type="NCBI Taxonomy" id="3058601"/>
    <lineage>
        <taxon>Bacteria</taxon>
        <taxon>Pseudomonadati</taxon>
        <taxon>Pseudomonadota</taxon>
        <taxon>Betaproteobacteria</taxon>
        <taxon>Burkholderiales</taxon>
        <taxon>Burkholderiaceae</taxon>
        <taxon>Ralstonia</taxon>
    </lineage>
</organism>
<accession>A0AAD2F7Y2</accession>
<evidence type="ECO:0000313" key="4">
    <source>
        <dbReference type="Proteomes" id="UP001189792"/>
    </source>
</evidence>
<proteinExistence type="predicted"/>
<feature type="transmembrane region" description="Helical" evidence="1">
    <location>
        <begin position="21"/>
        <end position="41"/>
    </location>
</feature>
<keyword evidence="4" id="KW-1185">Reference proteome</keyword>
<protein>
    <submittedName>
        <fullName evidence="2">Uncharacterized protein</fullName>
    </submittedName>
</protein>
<keyword evidence="1" id="KW-0812">Transmembrane</keyword>
<name>A0AAD2F7Y2_9RALS</name>
<dbReference type="EMBL" id="CAUDLI010000002">
    <property type="protein sequence ID" value="CAJ0861508.1"/>
    <property type="molecule type" value="Genomic_DNA"/>
</dbReference>
<dbReference type="AlphaFoldDB" id="A0AAD2F7Y2"/>
<dbReference type="Proteomes" id="UP001190491">
    <property type="component" value="Unassembled WGS sequence"/>
</dbReference>
<evidence type="ECO:0000256" key="1">
    <source>
        <dbReference type="SAM" id="Phobius"/>
    </source>
</evidence>
<sequence length="352" mass="38716">MQFNLFQKGIISTYRIVMTSVLIVVMVGILSYLFLMLFYGVDRNWAAPLVLSPTQSKVLAFQPDVAALEASLLKNRVELNTAIRKYQAIEDQVTQLQSLSAQFARAQRFEAKALASVNASLQGVLRQKRMDIDQTRQAVDEARPMLASLDAELSAGLITKDEVARRRMDMRTAQNALTDSQVQTVLLATQASQASAASNTLTQSGAASLTALQSLTSDAQIRIAIAQASVDAGTAKEAIHQLEATVKEGERVLQTAKRSPYYRALTTSVPVVFVPYDNVSAAKVGAPVFDCMLQVLLCRKVGKVVEVYEAEEYARHPLFKTDIRGKFAEIDFEEREASESSVVFLSFKPLLL</sequence>
<keyword evidence="1" id="KW-1133">Transmembrane helix</keyword>
<dbReference type="Proteomes" id="UP001189792">
    <property type="component" value="Unassembled WGS sequence"/>
</dbReference>
<keyword evidence="1" id="KW-0472">Membrane</keyword>
<gene>
    <name evidence="3" type="ORF">R77564_00832</name>
    <name evidence="2" type="ORF">R77567_01270</name>
</gene>
<dbReference type="EMBL" id="CAUDKO010000002">
    <property type="protein sequence ID" value="CAJ0858365.1"/>
    <property type="molecule type" value="Genomic_DNA"/>
</dbReference>